<dbReference type="InterPro" id="IPR016035">
    <property type="entry name" value="Acyl_Trfase/lysoPLipase"/>
</dbReference>
<organism evidence="5 6">
    <name type="scientific">Cytospora paraplurivora</name>
    <dbReference type="NCBI Taxonomy" id="2898453"/>
    <lineage>
        <taxon>Eukaryota</taxon>
        <taxon>Fungi</taxon>
        <taxon>Dikarya</taxon>
        <taxon>Ascomycota</taxon>
        <taxon>Pezizomycotina</taxon>
        <taxon>Sordariomycetes</taxon>
        <taxon>Sordariomycetidae</taxon>
        <taxon>Diaporthales</taxon>
        <taxon>Cytosporaceae</taxon>
        <taxon>Cytospora</taxon>
    </lineage>
</organism>
<dbReference type="InterPro" id="IPR042104">
    <property type="entry name" value="PKS_dehydratase_sf"/>
</dbReference>
<dbReference type="Pfam" id="PF21089">
    <property type="entry name" value="PKS_DH_N"/>
    <property type="match status" value="1"/>
</dbReference>
<keyword evidence="1" id="KW-0808">Transferase</keyword>
<gene>
    <name evidence="5" type="ORF">SLS53_004554</name>
</gene>
<dbReference type="Pfam" id="PF14765">
    <property type="entry name" value="PS-DH"/>
    <property type="match status" value="1"/>
</dbReference>
<dbReference type="InterPro" id="IPR050444">
    <property type="entry name" value="Polyketide_Synthase"/>
</dbReference>
<dbReference type="Pfam" id="PF00698">
    <property type="entry name" value="Acyl_transf_1"/>
    <property type="match status" value="1"/>
</dbReference>
<dbReference type="SMART" id="SM00826">
    <property type="entry name" value="PKS_DH"/>
    <property type="match status" value="1"/>
</dbReference>
<proteinExistence type="predicted"/>
<dbReference type="InterPro" id="IPR049552">
    <property type="entry name" value="PKS_DH_N"/>
</dbReference>
<dbReference type="SUPFAM" id="SSF50129">
    <property type="entry name" value="GroES-like"/>
    <property type="match status" value="1"/>
</dbReference>
<dbReference type="Gene3D" id="3.10.129.110">
    <property type="entry name" value="Polyketide synthase dehydratase"/>
    <property type="match status" value="1"/>
</dbReference>
<evidence type="ECO:0000256" key="1">
    <source>
        <dbReference type="ARBA" id="ARBA00022679"/>
    </source>
</evidence>
<dbReference type="InterPro" id="IPR013217">
    <property type="entry name" value="Methyltransf_12"/>
</dbReference>
<evidence type="ECO:0000256" key="3">
    <source>
        <dbReference type="PROSITE-ProRule" id="PRU01363"/>
    </source>
</evidence>
<feature type="active site" description="Proton donor; for dehydratase activity" evidence="3">
    <location>
        <position position="467"/>
    </location>
</feature>
<dbReference type="InterPro" id="IPR014043">
    <property type="entry name" value="Acyl_transferase_dom"/>
</dbReference>
<dbReference type="PANTHER" id="PTHR45681">
    <property type="entry name" value="POLYKETIDE SYNTHASE 44-RELATED"/>
    <property type="match status" value="1"/>
</dbReference>
<dbReference type="Gene3D" id="3.30.70.3290">
    <property type="match status" value="1"/>
</dbReference>
<dbReference type="Gene3D" id="3.90.180.10">
    <property type="entry name" value="Medium-chain alcohol dehydrogenases, catalytic domain"/>
    <property type="match status" value="1"/>
</dbReference>
<dbReference type="GO" id="GO:0044550">
    <property type="term" value="P:secondary metabolite biosynthetic process"/>
    <property type="evidence" value="ECO:0007669"/>
    <property type="project" value="UniProtKB-ARBA"/>
</dbReference>
<sequence length="1252" mass="139760">MAVQIGCVNSPKSVTLTGNVKRLATLQEWLKADGVFARILHVPVAYHSNFMKAVADEYAESIGDLRAGNGRSSAFVPMISSVTGDIITAGDLISPGYWVRNLTSPVEFEMSFNKFLSISNLGKRRKQLGKRHQPDLSKVTHAVEIGPHSALQGPIREILQEFSGRKPHYVASLIRRDDASVAFLRLLGTLHCAGFAVDLHQANKLDASPLPMPVMPVYPFNHSRRYWLESSLSRNFSFRENPRHDLLGTSSLDWNPRMAVWRNVMRLAELPWLEDHKIGGNTVVPAAAIIGMAIEAHRQLAGNVNVNGIHIRDASFSHAISFEAGADQVETQLTLAPKSQSLDAQSWSQFRIFVRENDNYIECARGWIRADVDEVQCQSVATAGPWKRSGSVEAWTQELRRFCLKSISDPYSVLKDTDLRYGPTFQSLHSVHVGTEGQVMAKVNTESWKATGEDWAPRFTVHPTTLDGIVQSCLQGMLAQRDNDLPTMMPVRVAKVWIDCSTPSIHVGDLDVIANCTLQGFRGGLADMVVTNGLTSHPVIYIEGLETAFIGTKSSQSSSHHQLEASRRLCMGLSWKPDVDTMSATQLLAYCTHERPRQSPDAIEIYRSQKIAVLCYVEEALAYLDSNPHSSSSMEPYLQHYVEWMRYQQDLFRGSDLDHLLIQEAVQRLLKDPEARKHFEEVVEDTPGDGFFFIAIGRKLLQMLRGEIDPLEFIFRDGLADRYYEALLNSDYHVYPASKFADLYSFKNPSMKAIEVGAGTGGQTMGLLQAMSHDGVKKWAQYDYTDISPSFFTHAREKFHEFLEFMHFRVCDISEDTIKQGFDSDYDLVIASHVLHATDSLQSTLENVRKLLKPGGKLLLFETTHPESLPIGFAFGLLKGWWSPVDNEPEARAPHSPCVTVDQWDVLLKETGFTGVDVEIPGQEEPYCHTVSIMVSTAASHETSYPSRPLRQVYIVVDGHTEAQDNFAASLVALFPDTISTSVKICTVAGLAEEEISESSLAIFILEICAEFIISMTEADYRNLQSVLLQIKNILWVAKPANTSAVEYQPGQYLAQGLGRSWMSEDSFRKFTHLVLEKGNTDSTQEVRTTCEVSRLMLEMPVENVENNYTVVQGQLEICRVSADTTMDMQVAKAILSRETRDVQLSDADTQIALRISPGHLESLEWVETDEDDVTRDESSLKPDDIDVDVKVVGLTFRDYLVAKGDVNATHLGMECAGTIRLAGSQSGFQSGDRLAQLFVSLQALLLEFLLR</sequence>
<dbReference type="PROSITE" id="PS52019">
    <property type="entry name" value="PKS_MFAS_DH"/>
    <property type="match status" value="1"/>
</dbReference>
<dbReference type="EMBL" id="JAJSPL020000015">
    <property type="protein sequence ID" value="KAK7742408.1"/>
    <property type="molecule type" value="Genomic_DNA"/>
</dbReference>
<dbReference type="SUPFAM" id="SSF55048">
    <property type="entry name" value="Probable ACP-binding domain of malonyl-CoA ACP transacylase"/>
    <property type="match status" value="1"/>
</dbReference>
<comment type="caution">
    <text evidence="5">The sequence shown here is derived from an EMBL/GenBank/DDBJ whole genome shotgun (WGS) entry which is preliminary data.</text>
</comment>
<dbReference type="PANTHER" id="PTHR45681:SF6">
    <property type="entry name" value="POLYKETIDE SYNTHASE 37"/>
    <property type="match status" value="1"/>
</dbReference>
<dbReference type="AlphaFoldDB" id="A0AAN9U7K7"/>
<protein>
    <recommendedName>
        <fullName evidence="4">PKS/mFAS DH domain-containing protein</fullName>
    </recommendedName>
</protein>
<dbReference type="InterPro" id="IPR029063">
    <property type="entry name" value="SAM-dependent_MTases_sf"/>
</dbReference>
<feature type="domain" description="PKS/mFAS DH" evidence="4">
    <location>
        <begin position="244"/>
        <end position="556"/>
    </location>
</feature>
<dbReference type="SMART" id="SM00827">
    <property type="entry name" value="PKS_AT"/>
    <property type="match status" value="1"/>
</dbReference>
<feature type="active site" description="Proton acceptor; for dehydratase activity" evidence="3">
    <location>
        <position position="276"/>
    </location>
</feature>
<dbReference type="InterPro" id="IPR049900">
    <property type="entry name" value="PKS_mFAS_DH"/>
</dbReference>
<keyword evidence="2" id="KW-0511">Multifunctional enzyme</keyword>
<evidence type="ECO:0000313" key="6">
    <source>
        <dbReference type="Proteomes" id="UP001320245"/>
    </source>
</evidence>
<dbReference type="GO" id="GO:0016740">
    <property type="term" value="F:transferase activity"/>
    <property type="evidence" value="ECO:0007669"/>
    <property type="project" value="UniProtKB-KW"/>
</dbReference>
<dbReference type="Gene3D" id="3.40.50.150">
    <property type="entry name" value="Vaccinia Virus protein VP39"/>
    <property type="match status" value="1"/>
</dbReference>
<dbReference type="SUPFAM" id="SSF52151">
    <property type="entry name" value="FabD/lysophospholipase-like"/>
    <property type="match status" value="1"/>
</dbReference>
<dbReference type="Proteomes" id="UP001320245">
    <property type="component" value="Unassembled WGS sequence"/>
</dbReference>
<feature type="region of interest" description="C-terminal hotdog fold" evidence="3">
    <location>
        <begin position="400"/>
        <end position="556"/>
    </location>
</feature>
<keyword evidence="6" id="KW-1185">Reference proteome</keyword>
<feature type="region of interest" description="N-terminal hotdog fold" evidence="3">
    <location>
        <begin position="244"/>
        <end position="382"/>
    </location>
</feature>
<evidence type="ECO:0000313" key="5">
    <source>
        <dbReference type="EMBL" id="KAK7742408.1"/>
    </source>
</evidence>
<dbReference type="InterPro" id="IPR016036">
    <property type="entry name" value="Malonyl_transacylase_ACP-bd"/>
</dbReference>
<reference evidence="5 6" key="1">
    <citation type="journal article" date="2023" name="PLoS ONE">
        <title>Cytospora paraplurivora sp. nov. isolated from orchards with fruit tree decline syndrome in Ontario, Canada.</title>
        <authorList>
            <person name="Ilyukhin E."/>
            <person name="Nguyen H.D.T."/>
            <person name="Castle A.J."/>
            <person name="Ellouze W."/>
        </authorList>
    </citation>
    <scope>NUCLEOTIDE SEQUENCE [LARGE SCALE GENOMIC DNA]</scope>
    <source>
        <strain evidence="5 6">FDS-564</strain>
    </source>
</reference>
<evidence type="ECO:0000259" key="4">
    <source>
        <dbReference type="PROSITE" id="PS52019"/>
    </source>
</evidence>
<dbReference type="Pfam" id="PF08242">
    <property type="entry name" value="Methyltransf_12"/>
    <property type="match status" value="1"/>
</dbReference>
<dbReference type="InterPro" id="IPR020807">
    <property type="entry name" value="PKS_DH"/>
</dbReference>
<name>A0AAN9U7K7_9PEZI</name>
<dbReference type="InterPro" id="IPR001227">
    <property type="entry name" value="Ac_transferase_dom_sf"/>
</dbReference>
<dbReference type="CDD" id="cd02440">
    <property type="entry name" value="AdoMet_MTases"/>
    <property type="match status" value="1"/>
</dbReference>
<dbReference type="InterPro" id="IPR049551">
    <property type="entry name" value="PKS_DH_C"/>
</dbReference>
<dbReference type="InterPro" id="IPR011032">
    <property type="entry name" value="GroES-like_sf"/>
</dbReference>
<dbReference type="SUPFAM" id="SSF53335">
    <property type="entry name" value="S-adenosyl-L-methionine-dependent methyltransferases"/>
    <property type="match status" value="1"/>
</dbReference>
<dbReference type="Gene3D" id="3.40.366.10">
    <property type="entry name" value="Malonyl-Coenzyme A Acyl Carrier Protein, domain 2"/>
    <property type="match status" value="1"/>
</dbReference>
<accession>A0AAN9U7K7</accession>
<evidence type="ECO:0000256" key="2">
    <source>
        <dbReference type="ARBA" id="ARBA00023268"/>
    </source>
</evidence>